<dbReference type="GO" id="GO:0004534">
    <property type="term" value="F:5'-3' RNA exonuclease activity"/>
    <property type="evidence" value="ECO:0007669"/>
    <property type="project" value="TreeGrafter"/>
</dbReference>
<proteinExistence type="predicted"/>
<dbReference type="Gene3D" id="3.20.20.140">
    <property type="entry name" value="Metal-dependent hydrolases"/>
    <property type="match status" value="1"/>
</dbReference>
<comment type="caution">
    <text evidence="2">The sequence shown here is derived from an EMBL/GenBank/DDBJ whole genome shotgun (WGS) entry which is preliminary data.</text>
</comment>
<dbReference type="GO" id="GO:0035312">
    <property type="term" value="F:5'-3' DNA exonuclease activity"/>
    <property type="evidence" value="ECO:0007669"/>
    <property type="project" value="TreeGrafter"/>
</dbReference>
<dbReference type="InterPro" id="IPR016195">
    <property type="entry name" value="Pol/histidinol_Pase-like"/>
</dbReference>
<dbReference type="PANTHER" id="PTHR42924">
    <property type="entry name" value="EXONUCLEASE"/>
    <property type="match status" value="1"/>
</dbReference>
<dbReference type="InterPro" id="IPR052018">
    <property type="entry name" value="PHP_domain"/>
</dbReference>
<feature type="domain" description="Polymerase/histidinol phosphatase N-terminal" evidence="1">
    <location>
        <begin position="18"/>
        <end position="79"/>
    </location>
</feature>
<sequence>MTLQIDDPYAVPGEFRKAQLHCHTTNSDGAFSPEKLLRMYRDAGYSFVCITDHNRVTRYEELNGRDFVAIHGTEDTVSRFLPPLGPHMGRLFVDAPLRDGSAQQRIDQTVAGGGIVSLCHPSWTGNLWTGTWSREAVENLSGFRLVEIWNPHSNSDDDVRRWETALSRAGEKEPVWGVAVDDCHRQDQFNRGWIMVKVPEVSASGLRNALLHGSFYASTGPSADFSVDRGAVHVKVSSPGRIRFVDTGGRTRLEVQGSSGRYQVEGKEGYIRAECVTDNGRAWSQPFWITGVQ</sequence>
<evidence type="ECO:0000313" key="3">
    <source>
        <dbReference type="Proteomes" id="UP000318661"/>
    </source>
</evidence>
<dbReference type="EMBL" id="VBAJ01000297">
    <property type="protein sequence ID" value="TMJ02669.1"/>
    <property type="molecule type" value="Genomic_DNA"/>
</dbReference>
<dbReference type="SMART" id="SM00481">
    <property type="entry name" value="POLIIIAc"/>
    <property type="match status" value="1"/>
</dbReference>
<name>A0A537L3S4_9BACT</name>
<evidence type="ECO:0000259" key="1">
    <source>
        <dbReference type="SMART" id="SM00481"/>
    </source>
</evidence>
<organism evidence="2 3">
    <name type="scientific">Candidatus Segetimicrobium genomatis</name>
    <dbReference type="NCBI Taxonomy" id="2569760"/>
    <lineage>
        <taxon>Bacteria</taxon>
        <taxon>Bacillati</taxon>
        <taxon>Candidatus Sysuimicrobiota</taxon>
        <taxon>Candidatus Sysuimicrobiia</taxon>
        <taxon>Candidatus Sysuimicrobiales</taxon>
        <taxon>Candidatus Segetimicrobiaceae</taxon>
        <taxon>Candidatus Segetimicrobium</taxon>
    </lineage>
</organism>
<dbReference type="InterPro" id="IPR003141">
    <property type="entry name" value="Pol/His_phosphatase_N"/>
</dbReference>
<gene>
    <name evidence="2" type="ORF">E6G99_12025</name>
</gene>
<protein>
    <recommendedName>
        <fullName evidence="1">Polymerase/histidinol phosphatase N-terminal domain-containing protein</fullName>
    </recommendedName>
</protein>
<dbReference type="SUPFAM" id="SSF89550">
    <property type="entry name" value="PHP domain-like"/>
    <property type="match status" value="1"/>
</dbReference>
<dbReference type="Proteomes" id="UP000318661">
    <property type="component" value="Unassembled WGS sequence"/>
</dbReference>
<dbReference type="PANTHER" id="PTHR42924:SF18">
    <property type="entry name" value="POLYMERASE_HISTIDINOL PHOSPHATASE N-TERMINAL DOMAIN-CONTAINING PROTEIN"/>
    <property type="match status" value="1"/>
</dbReference>
<evidence type="ECO:0000313" key="2">
    <source>
        <dbReference type="EMBL" id="TMJ02669.1"/>
    </source>
</evidence>
<accession>A0A537L3S4</accession>
<dbReference type="NCBIfam" id="NF038032">
    <property type="entry name" value="CehA_McbA_metalo"/>
    <property type="match status" value="1"/>
</dbReference>
<dbReference type="AlphaFoldDB" id="A0A537L3S4"/>
<reference evidence="2 3" key="1">
    <citation type="journal article" date="2019" name="Nat. Microbiol.">
        <title>Mediterranean grassland soil C-N compound turnover is dependent on rainfall and depth, and is mediated by genomically divergent microorganisms.</title>
        <authorList>
            <person name="Diamond S."/>
            <person name="Andeer P.F."/>
            <person name="Li Z."/>
            <person name="Crits-Christoph A."/>
            <person name="Burstein D."/>
            <person name="Anantharaman K."/>
            <person name="Lane K.R."/>
            <person name="Thomas B.C."/>
            <person name="Pan C."/>
            <person name="Northen T.R."/>
            <person name="Banfield J.F."/>
        </authorList>
    </citation>
    <scope>NUCLEOTIDE SEQUENCE [LARGE SCALE GENOMIC DNA]</scope>
    <source>
        <strain evidence="2">NP_2</strain>
    </source>
</reference>